<gene>
    <name evidence="1" type="ORF">BS50DRAFT_379721</name>
</gene>
<keyword evidence="2" id="KW-1185">Reference proteome</keyword>
<accession>A0A2T2NNN5</accession>
<evidence type="ECO:0000313" key="2">
    <source>
        <dbReference type="Proteomes" id="UP000240883"/>
    </source>
</evidence>
<protein>
    <submittedName>
        <fullName evidence="1">Uncharacterized protein</fullName>
    </submittedName>
</protein>
<dbReference type="Proteomes" id="UP000240883">
    <property type="component" value="Unassembled WGS sequence"/>
</dbReference>
<dbReference type="OrthoDB" id="5331170at2759"/>
<proteinExistence type="predicted"/>
<evidence type="ECO:0000313" key="1">
    <source>
        <dbReference type="EMBL" id="PSN66979.1"/>
    </source>
</evidence>
<name>A0A2T2NNN5_CORCC</name>
<sequence>MALPGEANHIPMFHPVDIPFRRSPAEYIPGLGWYQDGRRRRNVKPHYAFVWPKDGKNGSTWGRLKDIMTGKGPDIHLAISPDKEDLVYHRPRRARWARHTNLEPIIDHALRPRKGIREKRAGRVYDFRTRRYVHPYPGMWTDAIWQREPNGHFEYPEAFRRWDGQWWQDPFYSSW</sequence>
<organism evidence="1 2">
    <name type="scientific">Corynespora cassiicola Philippines</name>
    <dbReference type="NCBI Taxonomy" id="1448308"/>
    <lineage>
        <taxon>Eukaryota</taxon>
        <taxon>Fungi</taxon>
        <taxon>Dikarya</taxon>
        <taxon>Ascomycota</taxon>
        <taxon>Pezizomycotina</taxon>
        <taxon>Dothideomycetes</taxon>
        <taxon>Pleosporomycetidae</taxon>
        <taxon>Pleosporales</taxon>
        <taxon>Corynesporascaceae</taxon>
        <taxon>Corynespora</taxon>
    </lineage>
</organism>
<reference evidence="1 2" key="1">
    <citation type="journal article" date="2018" name="Front. Microbiol.">
        <title>Genome-Wide Analysis of Corynespora cassiicola Leaf Fall Disease Putative Effectors.</title>
        <authorList>
            <person name="Lopez D."/>
            <person name="Ribeiro S."/>
            <person name="Label P."/>
            <person name="Fumanal B."/>
            <person name="Venisse J.S."/>
            <person name="Kohler A."/>
            <person name="de Oliveira R.R."/>
            <person name="Labutti K."/>
            <person name="Lipzen A."/>
            <person name="Lail K."/>
            <person name="Bauer D."/>
            <person name="Ohm R.A."/>
            <person name="Barry K.W."/>
            <person name="Spatafora J."/>
            <person name="Grigoriev I.V."/>
            <person name="Martin F.M."/>
            <person name="Pujade-Renaud V."/>
        </authorList>
    </citation>
    <scope>NUCLEOTIDE SEQUENCE [LARGE SCALE GENOMIC DNA]</scope>
    <source>
        <strain evidence="1 2">Philippines</strain>
    </source>
</reference>
<dbReference type="AlphaFoldDB" id="A0A2T2NNN5"/>
<dbReference type="EMBL" id="KZ678135">
    <property type="protein sequence ID" value="PSN66979.1"/>
    <property type="molecule type" value="Genomic_DNA"/>
</dbReference>